<keyword evidence="3" id="KW-0238">DNA-binding</keyword>
<keyword evidence="7" id="KW-1185">Reference proteome</keyword>
<keyword evidence="2" id="KW-0805">Transcription regulation</keyword>
<evidence type="ECO:0000256" key="2">
    <source>
        <dbReference type="ARBA" id="ARBA00023015"/>
    </source>
</evidence>
<accession>A0A9W6R9J3</accession>
<organism evidence="6 7">
    <name type="scientific">Amycolatopsis taiwanensis</name>
    <dbReference type="NCBI Taxonomy" id="342230"/>
    <lineage>
        <taxon>Bacteria</taxon>
        <taxon>Bacillati</taxon>
        <taxon>Actinomycetota</taxon>
        <taxon>Actinomycetes</taxon>
        <taxon>Pseudonocardiales</taxon>
        <taxon>Pseudonocardiaceae</taxon>
        <taxon>Amycolatopsis</taxon>
    </lineage>
</organism>
<dbReference type="FunFam" id="1.10.10.10:FF:000001">
    <property type="entry name" value="LysR family transcriptional regulator"/>
    <property type="match status" value="1"/>
</dbReference>
<comment type="similarity">
    <text evidence="1">Belongs to the LysR transcriptional regulatory family.</text>
</comment>
<dbReference type="GO" id="GO:0032993">
    <property type="term" value="C:protein-DNA complex"/>
    <property type="evidence" value="ECO:0007669"/>
    <property type="project" value="TreeGrafter"/>
</dbReference>
<dbReference type="Gene3D" id="1.10.10.10">
    <property type="entry name" value="Winged helix-like DNA-binding domain superfamily/Winged helix DNA-binding domain"/>
    <property type="match status" value="1"/>
</dbReference>
<protein>
    <submittedName>
        <fullName evidence="6">LysR family transcriptional regulator</fullName>
    </submittedName>
</protein>
<dbReference type="Pfam" id="PF00126">
    <property type="entry name" value="HTH_1"/>
    <property type="match status" value="1"/>
</dbReference>
<evidence type="ECO:0000256" key="3">
    <source>
        <dbReference type="ARBA" id="ARBA00023125"/>
    </source>
</evidence>
<dbReference type="Gene3D" id="3.40.190.290">
    <property type="match status" value="1"/>
</dbReference>
<evidence type="ECO:0000313" key="6">
    <source>
        <dbReference type="EMBL" id="GLY69910.1"/>
    </source>
</evidence>
<dbReference type="Proteomes" id="UP001165136">
    <property type="component" value="Unassembled WGS sequence"/>
</dbReference>
<dbReference type="PANTHER" id="PTHR30346">
    <property type="entry name" value="TRANSCRIPTIONAL DUAL REGULATOR HCAR-RELATED"/>
    <property type="match status" value="1"/>
</dbReference>
<dbReference type="PROSITE" id="PS50931">
    <property type="entry name" value="HTH_LYSR"/>
    <property type="match status" value="1"/>
</dbReference>
<dbReference type="GO" id="GO:0003677">
    <property type="term" value="F:DNA binding"/>
    <property type="evidence" value="ECO:0007669"/>
    <property type="project" value="UniProtKB-KW"/>
</dbReference>
<dbReference type="GO" id="GO:0003700">
    <property type="term" value="F:DNA-binding transcription factor activity"/>
    <property type="evidence" value="ECO:0007669"/>
    <property type="project" value="InterPro"/>
</dbReference>
<dbReference type="PRINTS" id="PR00039">
    <property type="entry name" value="HTHLYSR"/>
</dbReference>
<dbReference type="InterPro" id="IPR000847">
    <property type="entry name" value="LysR_HTH_N"/>
</dbReference>
<feature type="domain" description="HTH lysR-type" evidence="5">
    <location>
        <begin position="1"/>
        <end position="58"/>
    </location>
</feature>
<evidence type="ECO:0000313" key="7">
    <source>
        <dbReference type="Proteomes" id="UP001165136"/>
    </source>
</evidence>
<reference evidence="6" key="1">
    <citation type="submission" date="2023-03" db="EMBL/GenBank/DDBJ databases">
        <title>Amycolatopsis taiwanensis NBRC 103393.</title>
        <authorList>
            <person name="Ichikawa N."/>
            <person name="Sato H."/>
            <person name="Tonouchi N."/>
        </authorList>
    </citation>
    <scope>NUCLEOTIDE SEQUENCE</scope>
    <source>
        <strain evidence="6">NBRC 103393</strain>
    </source>
</reference>
<sequence length="309" mass="33849">MDLQVLRWFQAVAGGATVTGAAATAHVTQPALSRALARLEREVGTPLFTRNGRTLRLTPAGRLFADHLDQALESYDRGLRAVVELVDPDCGVVPLAFLHTLGTWLVPPLVSTFRAEHPRMRFELRQHGEATILRELLDGSVDFILTSGDPGHAQVSWQRLLIEPLWLAVPADHRLGQRKRVRLAEVADEPFIALREGYGLRTLTEQLCHQAGFAPRVTFEGEEIDTLRALVAAGLGVALLPPPYLEPSTSDIHPAPATHLRVTDVECARDLGLAWLAERPLPAASTAFRAHVLRSAPAITPPAYRSGRR</sequence>
<gene>
    <name evidence="6" type="ORF">Atai01_65290</name>
</gene>
<comment type="caution">
    <text evidence="6">The sequence shown here is derived from an EMBL/GenBank/DDBJ whole genome shotgun (WGS) entry which is preliminary data.</text>
</comment>
<dbReference type="EMBL" id="BSTI01000019">
    <property type="protein sequence ID" value="GLY69910.1"/>
    <property type="molecule type" value="Genomic_DNA"/>
</dbReference>
<dbReference type="PANTHER" id="PTHR30346:SF28">
    <property type="entry name" value="HTH-TYPE TRANSCRIPTIONAL REGULATOR CYNR"/>
    <property type="match status" value="1"/>
</dbReference>
<name>A0A9W6R9J3_9PSEU</name>
<keyword evidence="4" id="KW-0804">Transcription</keyword>
<dbReference type="Pfam" id="PF03466">
    <property type="entry name" value="LysR_substrate"/>
    <property type="match status" value="1"/>
</dbReference>
<dbReference type="InterPro" id="IPR036388">
    <property type="entry name" value="WH-like_DNA-bd_sf"/>
</dbReference>
<evidence type="ECO:0000256" key="4">
    <source>
        <dbReference type="ARBA" id="ARBA00023163"/>
    </source>
</evidence>
<dbReference type="InterPro" id="IPR036390">
    <property type="entry name" value="WH_DNA-bd_sf"/>
</dbReference>
<dbReference type="InterPro" id="IPR005119">
    <property type="entry name" value="LysR_subst-bd"/>
</dbReference>
<evidence type="ECO:0000259" key="5">
    <source>
        <dbReference type="PROSITE" id="PS50931"/>
    </source>
</evidence>
<dbReference type="AlphaFoldDB" id="A0A9W6R9J3"/>
<dbReference type="CDD" id="cd08434">
    <property type="entry name" value="PBP2_GltC_like"/>
    <property type="match status" value="1"/>
</dbReference>
<dbReference type="SUPFAM" id="SSF53850">
    <property type="entry name" value="Periplasmic binding protein-like II"/>
    <property type="match status" value="1"/>
</dbReference>
<proteinExistence type="inferred from homology"/>
<evidence type="ECO:0000256" key="1">
    <source>
        <dbReference type="ARBA" id="ARBA00009437"/>
    </source>
</evidence>
<dbReference type="SUPFAM" id="SSF46785">
    <property type="entry name" value="Winged helix' DNA-binding domain"/>
    <property type="match status" value="1"/>
</dbReference>